<dbReference type="STRING" id="743525.TSC_c12350"/>
<evidence type="ECO:0000256" key="2">
    <source>
        <dbReference type="ARBA" id="ARBA00035032"/>
    </source>
</evidence>
<dbReference type="GO" id="GO:0003676">
    <property type="term" value="F:nucleic acid binding"/>
    <property type="evidence" value="ECO:0007669"/>
    <property type="project" value="InterPro"/>
</dbReference>
<dbReference type="Gene3D" id="3.30.420.10">
    <property type="entry name" value="Ribonuclease H-like superfamily/Ribonuclease H"/>
    <property type="match status" value="1"/>
</dbReference>
<dbReference type="eggNOG" id="COG1431">
    <property type="taxonomic scope" value="Bacteria"/>
</dbReference>
<dbReference type="Pfam" id="PF02171">
    <property type="entry name" value="Piwi"/>
    <property type="match status" value="1"/>
</dbReference>
<feature type="domain" description="Piwi" evidence="3">
    <location>
        <begin position="519"/>
        <end position="682"/>
    </location>
</feature>
<dbReference type="SMART" id="SM00950">
    <property type="entry name" value="Piwi"/>
    <property type="match status" value="1"/>
</dbReference>
<dbReference type="InterPro" id="IPR012337">
    <property type="entry name" value="RNaseH-like_sf"/>
</dbReference>
<dbReference type="InterPro" id="IPR036397">
    <property type="entry name" value="RNaseH_sf"/>
</dbReference>
<dbReference type="InterPro" id="IPR054764">
    <property type="entry name" value="Ago_N_thermus"/>
</dbReference>
<evidence type="ECO:0000313" key="4">
    <source>
        <dbReference type="EMBL" id="ADW21855.1"/>
    </source>
</evidence>
<dbReference type="KEGG" id="tsc:TSC_c12350"/>
<dbReference type="Pfam" id="PF22472">
    <property type="entry name" value="Ago_N_2"/>
    <property type="match status" value="1"/>
</dbReference>
<evidence type="ECO:0000256" key="1">
    <source>
        <dbReference type="ARBA" id="ARBA00035012"/>
    </source>
</evidence>
<proteinExistence type="inferred from homology"/>
<dbReference type="InterPro" id="IPR040895">
    <property type="entry name" value="Ago_PAZ"/>
</dbReference>
<gene>
    <name evidence="4" type="ordered locus">TSC_c12350</name>
</gene>
<dbReference type="EMBL" id="CP001962">
    <property type="protein sequence ID" value="ADW21855.1"/>
    <property type="molecule type" value="Genomic_DNA"/>
</dbReference>
<dbReference type="AlphaFoldDB" id="E8PQS3"/>
<evidence type="ECO:0000313" key="5">
    <source>
        <dbReference type="Proteomes" id="UP000008087"/>
    </source>
</evidence>
<comment type="similarity">
    <text evidence="1">Belongs to the argonaute family. Long pAgo subfamily.</text>
</comment>
<dbReference type="Pfam" id="PF18309">
    <property type="entry name" value="PAZ_3"/>
    <property type="match status" value="1"/>
</dbReference>
<protein>
    <recommendedName>
        <fullName evidence="2">Protein argonaute</fullName>
    </recommendedName>
</protein>
<dbReference type="PROSITE" id="PS50822">
    <property type="entry name" value="PIWI"/>
    <property type="match status" value="1"/>
</dbReference>
<organism evidence="4 5">
    <name type="scientific">Thermus scotoductus (strain ATCC 700910 / SA-01)</name>
    <dbReference type="NCBI Taxonomy" id="743525"/>
    <lineage>
        <taxon>Bacteria</taxon>
        <taxon>Thermotogati</taxon>
        <taxon>Deinococcota</taxon>
        <taxon>Deinococci</taxon>
        <taxon>Thermales</taxon>
        <taxon>Thermaceae</taxon>
        <taxon>Thermus</taxon>
    </lineage>
</organism>
<dbReference type="SUPFAM" id="SSF53098">
    <property type="entry name" value="Ribonuclease H-like"/>
    <property type="match status" value="1"/>
</dbReference>
<name>E8PQS3_THESS</name>
<reference evidence="5" key="1">
    <citation type="submission" date="2010-03" db="EMBL/GenBank/DDBJ databases">
        <title>The genome sequence of Thermus scotoductus SA-01.</title>
        <authorList>
            <person name="Gounder K."/>
            <person name="Liesegang H."/>
            <person name="Brzuszkiewicz E."/>
            <person name="Wollherr A."/>
            <person name="Daniel R."/>
            <person name="Gottschalk G."/>
            <person name="van Heerden E."/>
            <person name="Litthauer D."/>
        </authorList>
    </citation>
    <scope>NUCLEOTIDE SEQUENCE [LARGE SCALE GENOMIC DNA]</scope>
    <source>
        <strain evidence="5">ATCC 700910 / SA-01</strain>
    </source>
</reference>
<reference evidence="4 5" key="2">
    <citation type="journal article" date="2011" name="BMC Genomics">
        <title>Sequence of the hyperplastic genome of the naturally competent Thermus scotoductus SA-01.</title>
        <authorList>
            <person name="Gounder K."/>
            <person name="Brzuszkiewicz E."/>
            <person name="Liesegang H."/>
            <person name="Wollherr A."/>
            <person name="Daniel R."/>
            <person name="Gottschalk G."/>
            <person name="Reva O."/>
            <person name="Kumwenda B."/>
            <person name="Srivastava M."/>
            <person name="Bricio C."/>
            <person name="Berenguer J."/>
            <person name="van Heerden E."/>
            <person name="Litthauer D."/>
        </authorList>
    </citation>
    <scope>NUCLEOTIDE SEQUENCE [LARGE SCALE GENOMIC DNA]</scope>
    <source>
        <strain evidence="5">ATCC 700910 / SA-01</strain>
    </source>
</reference>
<dbReference type="Proteomes" id="UP000008087">
    <property type="component" value="Chromosome"/>
</dbReference>
<sequence length="696" mass="78750">MPVYLNRFLLDHLTSPLSLPAFRVELDPPPSKDEVHPLLALVGREAGGLVRFQNRLIGWEAPRALEGQVRRGKQSYRLVPLGRQALNLRKPEERQALENLYRIRLENILKALAKRHRARVERRGNGLFLWRPENPREEKEGWHLYRGSLYRIHLYPDGEVILEVDVQHRFQPTLHLEEWLQRGYPLPRRVTNAYEDEKEWALLGIEEGKDPRSFLLDGGESLLDYHRKKGRLAEGQDPGRVVWVARGKERERIPHLSVLLKPVITMELLAEVAEVTQEALPALQLEPEERLKDIRRFAEPVLQAFGKRETAKPLEGRAQRLPRPSLLARGKKRVGKVADVLEKGALSPGETRLALLAWEGDGKAKGGLAYLEERLQGVGSASGIKLELKRRFLPRGDNLEMAQVFEELSQEGVGAGLLLTPRLTEGERRELKNTAASHGLALQLLNPFDPGDIYRVNNALLGFLAKAGWLFLRLEGTYPADLVVAYDAGGESLRFGGACFAHLTDGTHLGFSLPAAQGGERMAEEVAWELLRPLLLRYRKAKGQTPGRIFLLRDGKIQKEEFRKVEEELRKRNIPYALFSVRKTGAPRLFSKNGPLGDGLFLRLPEEEGGFLLLSAEGGKGTPRPVKYVLEAGEVDLNLEEAARQLYHLSRIYPGSGYRFPRLPAPLHMVDRMVREVARLGGSHNLRLKEEQLFFL</sequence>
<dbReference type="Gene3D" id="3.40.50.2300">
    <property type="match status" value="1"/>
</dbReference>
<accession>E8PQS3</accession>
<dbReference type="HOGENOM" id="CLU_383443_0_0_0"/>
<evidence type="ECO:0000259" key="3">
    <source>
        <dbReference type="PROSITE" id="PS50822"/>
    </source>
</evidence>
<dbReference type="InterPro" id="IPR003165">
    <property type="entry name" value="Piwi"/>
</dbReference>
<dbReference type="Gene3D" id="3.30.70.2620">
    <property type="match status" value="1"/>
</dbReference>
<dbReference type="Gene3D" id="2.170.260.50">
    <property type="match status" value="1"/>
</dbReference>